<reference evidence="3" key="2">
    <citation type="submission" date="2008-08" db="EMBL/GenBank/DDBJ databases">
        <authorList>
            <consortium name="Diatom Consortium"/>
            <person name="Grigoriev I."/>
            <person name="Grimwood J."/>
            <person name="Kuo A."/>
            <person name="Otillar R.P."/>
            <person name="Salamov A."/>
            <person name="Detter J.C."/>
            <person name="Lindquist E."/>
            <person name="Shapiro H."/>
            <person name="Lucas S."/>
            <person name="Glavina del Rio T."/>
            <person name="Pitluck S."/>
            <person name="Rokhsar D."/>
            <person name="Bowler C."/>
        </authorList>
    </citation>
    <scope>GENOME REANNOTATION</scope>
    <source>
        <strain evidence="3">CCAP 1055/1</strain>
    </source>
</reference>
<protein>
    <submittedName>
        <fullName evidence="2">Uncharacterized protein</fullName>
    </submittedName>
</protein>
<feature type="transmembrane region" description="Helical" evidence="1">
    <location>
        <begin position="283"/>
        <end position="305"/>
    </location>
</feature>
<dbReference type="PaxDb" id="2850-Phatr36253"/>
<feature type="transmembrane region" description="Helical" evidence="1">
    <location>
        <begin position="195"/>
        <end position="215"/>
    </location>
</feature>
<feature type="transmembrane region" description="Helical" evidence="1">
    <location>
        <begin position="254"/>
        <end position="277"/>
    </location>
</feature>
<dbReference type="Pfam" id="PF13593">
    <property type="entry name" value="SBF_like"/>
    <property type="match status" value="1"/>
</dbReference>
<dbReference type="KEGG" id="pti:PHATRDRAFT_36253"/>
<feature type="transmembrane region" description="Helical" evidence="1">
    <location>
        <begin position="221"/>
        <end position="242"/>
    </location>
</feature>
<feature type="transmembrane region" description="Helical" evidence="1">
    <location>
        <begin position="57"/>
        <end position="82"/>
    </location>
</feature>
<dbReference type="InterPro" id="IPR038770">
    <property type="entry name" value="Na+/solute_symporter_sf"/>
</dbReference>
<feature type="transmembrane region" description="Helical" evidence="1">
    <location>
        <begin position="94"/>
        <end position="114"/>
    </location>
</feature>
<evidence type="ECO:0000313" key="3">
    <source>
        <dbReference type="Proteomes" id="UP000000759"/>
    </source>
</evidence>
<evidence type="ECO:0000256" key="1">
    <source>
        <dbReference type="SAM" id="Phobius"/>
    </source>
</evidence>
<dbReference type="GO" id="GO:0005886">
    <property type="term" value="C:plasma membrane"/>
    <property type="evidence" value="ECO:0007669"/>
    <property type="project" value="TreeGrafter"/>
</dbReference>
<dbReference type="GeneID" id="7201389"/>
<dbReference type="OrthoDB" id="188035at2759"/>
<organism evidence="2 3">
    <name type="scientific">Phaeodactylum tricornutum (strain CCAP 1055/1)</name>
    <dbReference type="NCBI Taxonomy" id="556484"/>
    <lineage>
        <taxon>Eukaryota</taxon>
        <taxon>Sar</taxon>
        <taxon>Stramenopiles</taxon>
        <taxon>Ochrophyta</taxon>
        <taxon>Bacillariophyta</taxon>
        <taxon>Bacillariophyceae</taxon>
        <taxon>Bacillariophycidae</taxon>
        <taxon>Naviculales</taxon>
        <taxon>Phaeodactylaceae</taxon>
        <taxon>Phaeodactylum</taxon>
    </lineage>
</organism>
<dbReference type="InterPro" id="IPR016833">
    <property type="entry name" value="Put_Na-Bile_cotransptr"/>
</dbReference>
<feature type="transmembrane region" description="Helical" evidence="1">
    <location>
        <begin position="126"/>
        <end position="145"/>
    </location>
</feature>
<dbReference type="AlphaFoldDB" id="B7G0U1"/>
<dbReference type="eggNOG" id="KOG4821">
    <property type="taxonomic scope" value="Eukaryota"/>
</dbReference>
<dbReference type="RefSeq" id="XP_002180540.1">
    <property type="nucleotide sequence ID" value="XM_002180504.1"/>
</dbReference>
<dbReference type="PANTHER" id="PTHR18640:SF5">
    <property type="entry name" value="SODIUM_BILE ACID COTRANSPORTER 7"/>
    <property type="match status" value="1"/>
</dbReference>
<proteinExistence type="predicted"/>
<name>B7G0U1_PHATC</name>
<keyword evidence="3" id="KW-1185">Reference proteome</keyword>
<dbReference type="InParanoid" id="B7G0U1"/>
<accession>B7G0U1</accession>
<dbReference type="PANTHER" id="PTHR18640">
    <property type="entry name" value="SOLUTE CARRIER FAMILY 10 MEMBER 7"/>
    <property type="match status" value="1"/>
</dbReference>
<evidence type="ECO:0000313" key="2">
    <source>
        <dbReference type="EMBL" id="EEC47948.1"/>
    </source>
</evidence>
<reference evidence="2 3" key="1">
    <citation type="journal article" date="2008" name="Nature">
        <title>The Phaeodactylum genome reveals the evolutionary history of diatom genomes.</title>
        <authorList>
            <person name="Bowler C."/>
            <person name="Allen A.E."/>
            <person name="Badger J.H."/>
            <person name="Grimwood J."/>
            <person name="Jabbari K."/>
            <person name="Kuo A."/>
            <person name="Maheswari U."/>
            <person name="Martens C."/>
            <person name="Maumus F."/>
            <person name="Otillar R.P."/>
            <person name="Rayko E."/>
            <person name="Salamov A."/>
            <person name="Vandepoele K."/>
            <person name="Beszteri B."/>
            <person name="Gruber A."/>
            <person name="Heijde M."/>
            <person name="Katinka M."/>
            <person name="Mock T."/>
            <person name="Valentin K."/>
            <person name="Verret F."/>
            <person name="Berges J.A."/>
            <person name="Brownlee C."/>
            <person name="Cadoret J.P."/>
            <person name="Chiovitti A."/>
            <person name="Choi C.J."/>
            <person name="Coesel S."/>
            <person name="De Martino A."/>
            <person name="Detter J.C."/>
            <person name="Durkin C."/>
            <person name="Falciatore A."/>
            <person name="Fournet J."/>
            <person name="Haruta M."/>
            <person name="Huysman M.J."/>
            <person name="Jenkins B.D."/>
            <person name="Jiroutova K."/>
            <person name="Jorgensen R.E."/>
            <person name="Joubert Y."/>
            <person name="Kaplan A."/>
            <person name="Kroger N."/>
            <person name="Kroth P.G."/>
            <person name="La Roche J."/>
            <person name="Lindquist E."/>
            <person name="Lommer M."/>
            <person name="Martin-Jezequel V."/>
            <person name="Lopez P.J."/>
            <person name="Lucas S."/>
            <person name="Mangogna M."/>
            <person name="McGinnis K."/>
            <person name="Medlin L.K."/>
            <person name="Montsant A."/>
            <person name="Oudot-Le Secq M.P."/>
            <person name="Napoli C."/>
            <person name="Obornik M."/>
            <person name="Parker M.S."/>
            <person name="Petit J.L."/>
            <person name="Porcel B.M."/>
            <person name="Poulsen N."/>
            <person name="Robison M."/>
            <person name="Rychlewski L."/>
            <person name="Rynearson T.A."/>
            <person name="Schmutz J."/>
            <person name="Shapiro H."/>
            <person name="Siaut M."/>
            <person name="Stanley M."/>
            <person name="Sussman M.R."/>
            <person name="Taylor A.R."/>
            <person name="Vardi A."/>
            <person name="von Dassow P."/>
            <person name="Vyverman W."/>
            <person name="Willis A."/>
            <person name="Wyrwicz L.S."/>
            <person name="Rokhsar D.S."/>
            <person name="Weissenbach J."/>
            <person name="Armbrust E.V."/>
            <person name="Green B.R."/>
            <person name="Van de Peer Y."/>
            <person name="Grigoriev I.V."/>
        </authorList>
    </citation>
    <scope>NUCLEOTIDE SEQUENCE [LARGE SCALE GENOMIC DNA]</scope>
    <source>
        <strain evidence="2 3">CCAP 1055/1</strain>
    </source>
</reference>
<sequence>MASYRNSDGLAPSRKRLHFRAFADKNSFLFGMILVFPSSGASDRPVWRLFYLSVDGIINFCTFGVWPFLVGIPLTKACTWLLPNALPKPLLDGLLILSCLPTTVNMCVILTSAAGGNVASSVCNAVLSNLMGIVVTPALLFHFFGSSIQLPFLEMCLKLCGKILVPVALGQLLRSTIAGEFSQKYSGFFKRSQEFALLSILWNSFCTAFVQGFGIEIRHSLTLLALLPTLHVASLATLFKIFSIPAIGLSRSDVIAGMFVASHKTLAFGLPLISTVFAGDVNLAAYSAPIMLLFPLQLIIGSLLVPQLEIYTAKL</sequence>
<dbReference type="EMBL" id="CM000612">
    <property type="protein sequence ID" value="EEC47948.1"/>
    <property type="molecule type" value="Genomic_DNA"/>
</dbReference>
<dbReference type="Gene3D" id="1.20.1530.20">
    <property type="match status" value="1"/>
</dbReference>
<keyword evidence="1" id="KW-0472">Membrane</keyword>
<keyword evidence="1" id="KW-1133">Transmembrane helix</keyword>
<keyword evidence="1" id="KW-0812">Transmembrane</keyword>
<gene>
    <name evidence="2" type="ORF">PHATRDRAFT_36253</name>
</gene>
<dbReference type="Proteomes" id="UP000000759">
    <property type="component" value="Chromosome 9"/>
</dbReference>